<dbReference type="NCBIfam" id="TIGR01128">
    <property type="entry name" value="holA"/>
    <property type="match status" value="1"/>
</dbReference>
<comment type="catalytic activity">
    <reaction evidence="7">
        <text>DNA(n) + a 2'-deoxyribonucleoside 5'-triphosphate = DNA(n+1) + diphosphate</text>
        <dbReference type="Rhea" id="RHEA:22508"/>
        <dbReference type="Rhea" id="RHEA-COMP:17339"/>
        <dbReference type="Rhea" id="RHEA-COMP:17340"/>
        <dbReference type="ChEBI" id="CHEBI:33019"/>
        <dbReference type="ChEBI" id="CHEBI:61560"/>
        <dbReference type="ChEBI" id="CHEBI:173112"/>
        <dbReference type="EC" id="2.7.7.7"/>
    </reaction>
</comment>
<dbReference type="PANTHER" id="PTHR34388">
    <property type="entry name" value="DNA POLYMERASE III SUBUNIT DELTA"/>
    <property type="match status" value="1"/>
</dbReference>
<name>F7XUX7_MIDMI</name>
<evidence type="ECO:0000256" key="5">
    <source>
        <dbReference type="ARBA" id="ARBA00022932"/>
    </source>
</evidence>
<dbReference type="GO" id="GO:0006261">
    <property type="term" value="P:DNA-templated DNA replication"/>
    <property type="evidence" value="ECO:0007669"/>
    <property type="project" value="TreeGrafter"/>
</dbReference>
<dbReference type="Gene3D" id="1.20.272.10">
    <property type="match status" value="1"/>
</dbReference>
<dbReference type="KEGG" id="mmn:midi_00156"/>
<evidence type="ECO:0000256" key="3">
    <source>
        <dbReference type="ARBA" id="ARBA00022695"/>
    </source>
</evidence>
<dbReference type="SUPFAM" id="SSF52540">
    <property type="entry name" value="P-loop containing nucleoside triphosphate hydrolases"/>
    <property type="match status" value="1"/>
</dbReference>
<evidence type="ECO:0000256" key="1">
    <source>
        <dbReference type="ARBA" id="ARBA00012417"/>
    </source>
</evidence>
<organism evidence="8 9">
    <name type="scientific">Midichloria mitochondrii (strain IricVA)</name>
    <dbReference type="NCBI Taxonomy" id="696127"/>
    <lineage>
        <taxon>Bacteria</taxon>
        <taxon>Pseudomonadati</taxon>
        <taxon>Pseudomonadota</taxon>
        <taxon>Alphaproteobacteria</taxon>
        <taxon>Rickettsiales</taxon>
        <taxon>Candidatus Midichloriaceae</taxon>
        <taxon>Candidatus Midichloria</taxon>
    </lineage>
</organism>
<accession>F7XUX7</accession>
<comment type="similarity">
    <text evidence="6">Belongs to the DNA polymerase HolA subunit family.</text>
</comment>
<evidence type="ECO:0000313" key="8">
    <source>
        <dbReference type="EMBL" id="AEI88476.1"/>
    </source>
</evidence>
<dbReference type="InterPro" id="IPR008921">
    <property type="entry name" value="DNA_pol3_clamp-load_cplx_C"/>
</dbReference>
<dbReference type="Proteomes" id="UP000006639">
    <property type="component" value="Chromosome"/>
</dbReference>
<dbReference type="STRING" id="696127.midi_00156"/>
<proteinExistence type="inferred from homology"/>
<keyword evidence="3 8" id="KW-0548">Nucleotidyltransferase</keyword>
<dbReference type="SUPFAM" id="SSF48019">
    <property type="entry name" value="post-AAA+ oligomerization domain-like"/>
    <property type="match status" value="1"/>
</dbReference>
<protein>
    <recommendedName>
        <fullName evidence="1">DNA-directed DNA polymerase</fullName>
        <ecNumber evidence="1">2.7.7.7</ecNumber>
    </recommendedName>
</protein>
<evidence type="ECO:0000256" key="7">
    <source>
        <dbReference type="ARBA" id="ARBA00049244"/>
    </source>
</evidence>
<dbReference type="Gene3D" id="3.40.50.300">
    <property type="entry name" value="P-loop containing nucleotide triphosphate hydrolases"/>
    <property type="match status" value="1"/>
</dbReference>
<dbReference type="EC" id="2.7.7.7" evidence="1"/>
<dbReference type="GO" id="GO:0003677">
    <property type="term" value="F:DNA binding"/>
    <property type="evidence" value="ECO:0007669"/>
    <property type="project" value="InterPro"/>
</dbReference>
<dbReference type="HOGENOM" id="CLU_068860_2_0_5"/>
<reference evidence="8 9" key="1">
    <citation type="journal article" date="2011" name="Mol. Biol. Evol.">
        <title>Phylogenomic evidence for the presence of a flagellum and cbb3 oxidase in the free-living mitochondrial ancestor.</title>
        <authorList>
            <person name="Sassera D."/>
            <person name="Lo N."/>
            <person name="Epis S."/>
            <person name="D'Auria G."/>
            <person name="Montagna M."/>
            <person name="Comandatore F."/>
            <person name="Horner D."/>
            <person name="Pereto J."/>
            <person name="Luciano A.M."/>
            <person name="Franciosi F."/>
            <person name="Ferri E."/>
            <person name="Crotti E."/>
            <person name="Bazzocchi C."/>
            <person name="Daffonchio D."/>
            <person name="Sacchi L."/>
            <person name="Moya A."/>
            <person name="Latorre A."/>
            <person name="Bandi C."/>
        </authorList>
    </citation>
    <scope>NUCLEOTIDE SEQUENCE [LARGE SCALE GENOMIC DNA]</scope>
    <source>
        <strain evidence="8 9">IricVA</strain>
    </source>
</reference>
<evidence type="ECO:0000313" key="9">
    <source>
        <dbReference type="Proteomes" id="UP000006639"/>
    </source>
</evidence>
<keyword evidence="2 8" id="KW-0808">Transferase</keyword>
<dbReference type="PANTHER" id="PTHR34388:SF1">
    <property type="entry name" value="DNA POLYMERASE III SUBUNIT DELTA"/>
    <property type="match status" value="1"/>
</dbReference>
<keyword evidence="9" id="KW-1185">Reference proteome</keyword>
<evidence type="ECO:0000256" key="4">
    <source>
        <dbReference type="ARBA" id="ARBA00022705"/>
    </source>
</evidence>
<sequence>MKSPAFTVDSEKVEGFLTNHKGNIVCSLVYGSDEGAIRIVKEKLISRFLPSKEDKIHGLQSITYNQLISSLATLNDFFCSSSLFAEKKLLLIEDCSENLNADIAKILQKNTAAINSAVLFIAGEARKNSRIVKSLEAIYGALIVPCYKPDYQAIVNIIRNWLVAKKIPYEDNLPTELASIMPSNRLLIERELEKLALYCSYQKLTVSAIAELFANYSAESSLEDLANAFFTSDIKKFLKEITIITDQGYNNIFIIRALQNYATRLKQVKELLNAGKSLNGALLMLTPPLFFKNRNRFLDILKSISLKQINNYLYNLLLLESSIKKDGMSDKDIYTIHSLCQILRQRTSS</sequence>
<dbReference type="InterPro" id="IPR027417">
    <property type="entry name" value="P-loop_NTPase"/>
</dbReference>
<dbReference type="InterPro" id="IPR005790">
    <property type="entry name" value="DNA_polIII_delta"/>
</dbReference>
<evidence type="ECO:0000256" key="2">
    <source>
        <dbReference type="ARBA" id="ARBA00022679"/>
    </source>
</evidence>
<gene>
    <name evidence="8" type="primary">holA</name>
    <name evidence="8" type="ordered locus">midi_00156</name>
</gene>
<evidence type="ECO:0000256" key="6">
    <source>
        <dbReference type="ARBA" id="ARBA00034754"/>
    </source>
</evidence>
<dbReference type="GO" id="GO:0003887">
    <property type="term" value="F:DNA-directed DNA polymerase activity"/>
    <property type="evidence" value="ECO:0007669"/>
    <property type="project" value="UniProtKB-KW"/>
</dbReference>
<dbReference type="GO" id="GO:0009360">
    <property type="term" value="C:DNA polymerase III complex"/>
    <property type="evidence" value="ECO:0007669"/>
    <property type="project" value="TreeGrafter"/>
</dbReference>
<dbReference type="OrthoDB" id="9804983at2"/>
<keyword evidence="4" id="KW-0235">DNA replication</keyword>
<dbReference type="AlphaFoldDB" id="F7XUX7"/>
<dbReference type="EMBL" id="CP002130">
    <property type="protein sequence ID" value="AEI88476.1"/>
    <property type="molecule type" value="Genomic_DNA"/>
</dbReference>
<keyword evidence="5" id="KW-0239">DNA-directed DNA polymerase</keyword>